<proteinExistence type="predicted"/>
<dbReference type="PROSITE" id="PS51257">
    <property type="entry name" value="PROKAR_LIPOPROTEIN"/>
    <property type="match status" value="1"/>
</dbReference>
<dbReference type="RefSeq" id="WP_055245960.1">
    <property type="nucleotide sequence ID" value="NZ_CABIWA010000023.1"/>
</dbReference>
<dbReference type="PANTHER" id="PTHR21666">
    <property type="entry name" value="PEPTIDASE-RELATED"/>
    <property type="match status" value="1"/>
</dbReference>
<dbReference type="SUPFAM" id="SSF51261">
    <property type="entry name" value="Duplicated hybrid motif"/>
    <property type="match status" value="1"/>
</dbReference>
<evidence type="ECO:0000256" key="1">
    <source>
        <dbReference type="ARBA" id="ARBA00022729"/>
    </source>
</evidence>
<dbReference type="AlphaFoldDB" id="A0A174U516"/>
<name>A0A174U516_9FIRM</name>
<reference evidence="4 5" key="1">
    <citation type="submission" date="2015-09" db="EMBL/GenBank/DDBJ databases">
        <authorList>
            <consortium name="Pathogen Informatics"/>
        </authorList>
    </citation>
    <scope>NUCLEOTIDE SEQUENCE [LARGE SCALE GENOMIC DNA]</scope>
    <source>
        <strain evidence="4 5">2789STDY5834939</strain>
    </source>
</reference>
<dbReference type="InterPro" id="IPR050570">
    <property type="entry name" value="Cell_wall_metabolism_enzyme"/>
</dbReference>
<dbReference type="EMBL" id="CZBE01000029">
    <property type="protein sequence ID" value="CUQ14109.1"/>
    <property type="molecule type" value="Genomic_DNA"/>
</dbReference>
<evidence type="ECO:0000313" key="5">
    <source>
        <dbReference type="Proteomes" id="UP000095765"/>
    </source>
</evidence>
<sequence length="403" mass="43389">MKNLPIRLSALTLCAAFTLSACGARLLSPKQTASTVSDDSSSRTASVSSRAAQPLSVSLGEQTAQVEIGSVPLFTVKSHDQLPDLSAAPAGTTYSVFYEAESIFKGNADEKFIPTCDGQFRYIVTTSRGDTYMFDMDCDFPATLTAASAIKQGETLRISVAHAEGTELTAQTDLGFAPRFFTSASSSYGAEKIALLPIRYTASPGVYTVTVQAGGQTLTHSLTVQEQDFDVQYMTMPQSTAAETALSVQANAEWNEKIEPLKLICDEEKYWENPFQQPTFGPISTQFGSIRYTNDDPTPTRHNGTDIAAARGTVVSAANNGRVLFADYLQLTGNTVIIEHGFGLKSWYYHMDSLNVKTGDTVKKGDQIGTVGSTGYSTGPHLHFALSVNNVFVNPWTAVNDGI</sequence>
<dbReference type="InterPro" id="IPR011055">
    <property type="entry name" value="Dup_hybrid_motif"/>
</dbReference>
<evidence type="ECO:0000259" key="3">
    <source>
        <dbReference type="Pfam" id="PF01551"/>
    </source>
</evidence>
<protein>
    <submittedName>
        <fullName evidence="4">Septal ring factor</fullName>
    </submittedName>
</protein>
<organism evidence="4 5">
    <name type="scientific">Anaerotruncus colihominis</name>
    <dbReference type="NCBI Taxonomy" id="169435"/>
    <lineage>
        <taxon>Bacteria</taxon>
        <taxon>Bacillati</taxon>
        <taxon>Bacillota</taxon>
        <taxon>Clostridia</taxon>
        <taxon>Eubacteriales</taxon>
        <taxon>Oscillospiraceae</taxon>
        <taxon>Anaerotruncus</taxon>
    </lineage>
</organism>
<dbReference type="PANTHER" id="PTHR21666:SF289">
    <property type="entry name" value="L-ALA--D-GLU ENDOPEPTIDASE"/>
    <property type="match status" value="1"/>
</dbReference>
<dbReference type="Pfam" id="PF01551">
    <property type="entry name" value="Peptidase_M23"/>
    <property type="match status" value="1"/>
</dbReference>
<keyword evidence="1 2" id="KW-0732">Signal</keyword>
<gene>
    <name evidence="4" type="primary">envC_4</name>
    <name evidence="4" type="ORF">ERS852551_03284</name>
</gene>
<accession>A0A174U516</accession>
<dbReference type="Gene3D" id="2.70.70.10">
    <property type="entry name" value="Glucose Permease (Domain IIA)"/>
    <property type="match status" value="1"/>
</dbReference>
<feature type="chain" id="PRO_5038916605" evidence="2">
    <location>
        <begin position="24"/>
        <end position="403"/>
    </location>
</feature>
<dbReference type="InterPro" id="IPR016047">
    <property type="entry name" value="M23ase_b-sheet_dom"/>
</dbReference>
<feature type="domain" description="M23ase beta-sheet core" evidence="3">
    <location>
        <begin position="301"/>
        <end position="395"/>
    </location>
</feature>
<dbReference type="CDD" id="cd12797">
    <property type="entry name" value="M23_peptidase"/>
    <property type="match status" value="1"/>
</dbReference>
<feature type="signal peptide" evidence="2">
    <location>
        <begin position="1"/>
        <end position="23"/>
    </location>
</feature>
<dbReference type="GO" id="GO:0004222">
    <property type="term" value="F:metalloendopeptidase activity"/>
    <property type="evidence" value="ECO:0007669"/>
    <property type="project" value="TreeGrafter"/>
</dbReference>
<evidence type="ECO:0000256" key="2">
    <source>
        <dbReference type="SAM" id="SignalP"/>
    </source>
</evidence>
<dbReference type="Proteomes" id="UP000095765">
    <property type="component" value="Unassembled WGS sequence"/>
</dbReference>
<evidence type="ECO:0000313" key="4">
    <source>
        <dbReference type="EMBL" id="CUQ14109.1"/>
    </source>
</evidence>